<keyword evidence="9 11" id="KW-0503">Monooxygenase</keyword>
<evidence type="ECO:0000313" key="14">
    <source>
        <dbReference type="Proteomes" id="UP000015106"/>
    </source>
</evidence>
<evidence type="ECO:0000256" key="2">
    <source>
        <dbReference type="ARBA" id="ARBA00010617"/>
    </source>
</evidence>
<dbReference type="SUPFAM" id="SSF48264">
    <property type="entry name" value="Cytochrome P450"/>
    <property type="match status" value="1"/>
</dbReference>
<dbReference type="RefSeq" id="XP_048560131.1">
    <property type="nucleotide sequence ID" value="XM_048704174.1"/>
</dbReference>
<evidence type="ECO:0000256" key="1">
    <source>
        <dbReference type="ARBA" id="ARBA00001971"/>
    </source>
</evidence>
<dbReference type="PANTHER" id="PTHR47955:SF19">
    <property type="entry name" value="CYTOCHROME P450 71A9-LIKE ISOFORM X1"/>
    <property type="match status" value="1"/>
</dbReference>
<keyword evidence="6" id="KW-0472">Membrane</keyword>
<proteinExistence type="inferred from homology"/>
<protein>
    <recommendedName>
        <fullName evidence="15">Cytochrome P450 71D7</fullName>
    </recommendedName>
</protein>
<dbReference type="GO" id="GO:0004497">
    <property type="term" value="F:monooxygenase activity"/>
    <property type="evidence" value="ECO:0007669"/>
    <property type="project" value="UniProtKB-KW"/>
</dbReference>
<evidence type="ECO:0008006" key="15">
    <source>
        <dbReference type="Google" id="ProtNLM"/>
    </source>
</evidence>
<feature type="chain" id="PRO_5035764295" description="Cytochrome P450 71D7" evidence="12">
    <location>
        <begin position="26"/>
        <end position="507"/>
    </location>
</feature>
<reference evidence="13" key="3">
    <citation type="submission" date="2022-06" db="UniProtKB">
        <authorList>
            <consortium name="EnsemblPlants"/>
        </authorList>
    </citation>
    <scope>IDENTIFICATION</scope>
</reference>
<dbReference type="GO" id="GO:0020037">
    <property type="term" value="F:heme binding"/>
    <property type="evidence" value="ECO:0007669"/>
    <property type="project" value="InterPro"/>
</dbReference>
<evidence type="ECO:0000256" key="8">
    <source>
        <dbReference type="ARBA" id="ARBA00023004"/>
    </source>
</evidence>
<feature type="signal peptide" evidence="12">
    <location>
        <begin position="1"/>
        <end position="25"/>
    </location>
</feature>
<dbReference type="GeneID" id="125540559"/>
<feature type="binding site" description="axial binding residue" evidence="10">
    <location>
        <position position="444"/>
    </location>
    <ligand>
        <name>heme</name>
        <dbReference type="ChEBI" id="CHEBI:30413"/>
    </ligand>
    <ligandPart>
        <name>Fe</name>
        <dbReference type="ChEBI" id="CHEBI:18248"/>
    </ligandPart>
</feature>
<dbReference type="KEGG" id="tua:125540559"/>
<dbReference type="GO" id="GO:0016705">
    <property type="term" value="F:oxidoreductase activity, acting on paired donors, with incorporation or reduction of molecular oxygen"/>
    <property type="evidence" value="ECO:0007669"/>
    <property type="project" value="InterPro"/>
</dbReference>
<dbReference type="PRINTS" id="PR00385">
    <property type="entry name" value="P450"/>
</dbReference>
<dbReference type="InterPro" id="IPR001128">
    <property type="entry name" value="Cyt_P450"/>
</dbReference>
<keyword evidence="6" id="KW-1133">Transmembrane helix</keyword>
<keyword evidence="8 10" id="KW-0408">Iron</keyword>
<dbReference type="CDD" id="cd11072">
    <property type="entry name" value="CYP71-like"/>
    <property type="match status" value="1"/>
</dbReference>
<dbReference type="Gene3D" id="1.10.630.10">
    <property type="entry name" value="Cytochrome P450"/>
    <property type="match status" value="1"/>
</dbReference>
<accession>A0A8R7P8S7</accession>
<reference evidence="13" key="2">
    <citation type="submission" date="2018-03" db="EMBL/GenBank/DDBJ databases">
        <title>The Triticum urartu genome reveals the dynamic nature of wheat genome evolution.</title>
        <authorList>
            <person name="Ling H."/>
            <person name="Ma B."/>
            <person name="Shi X."/>
            <person name="Liu H."/>
            <person name="Dong L."/>
            <person name="Sun H."/>
            <person name="Cao Y."/>
            <person name="Gao Q."/>
            <person name="Zheng S."/>
            <person name="Li Y."/>
            <person name="Yu Y."/>
            <person name="Du H."/>
            <person name="Qi M."/>
            <person name="Li Y."/>
            <person name="Yu H."/>
            <person name="Cui Y."/>
            <person name="Wang N."/>
            <person name="Chen C."/>
            <person name="Wu H."/>
            <person name="Zhao Y."/>
            <person name="Zhang J."/>
            <person name="Li Y."/>
            <person name="Zhou W."/>
            <person name="Zhang B."/>
            <person name="Hu W."/>
            <person name="Eijk M."/>
            <person name="Tang J."/>
            <person name="Witsenboer H."/>
            <person name="Zhao S."/>
            <person name="Li Z."/>
            <person name="Zhang A."/>
            <person name="Wang D."/>
            <person name="Liang C."/>
        </authorList>
    </citation>
    <scope>NUCLEOTIDE SEQUENCE [LARGE SCALE GENOMIC DNA]</scope>
    <source>
        <strain evidence="13">cv. G1812</strain>
    </source>
</reference>
<dbReference type="InterPro" id="IPR002401">
    <property type="entry name" value="Cyt_P450_E_grp-I"/>
</dbReference>
<keyword evidence="12" id="KW-0732">Signal</keyword>
<keyword evidence="7 11" id="KW-0560">Oxidoreductase</keyword>
<dbReference type="PRINTS" id="PR00463">
    <property type="entry name" value="EP450I"/>
</dbReference>
<dbReference type="PROSITE" id="PS00086">
    <property type="entry name" value="CYTOCHROME_P450"/>
    <property type="match status" value="1"/>
</dbReference>
<dbReference type="Proteomes" id="UP000015106">
    <property type="component" value="Chromosome 2"/>
</dbReference>
<evidence type="ECO:0000256" key="11">
    <source>
        <dbReference type="RuleBase" id="RU000461"/>
    </source>
</evidence>
<keyword evidence="3 10" id="KW-0349">Heme</keyword>
<evidence type="ECO:0000256" key="6">
    <source>
        <dbReference type="ARBA" id="ARBA00022989"/>
    </source>
</evidence>
<dbReference type="GO" id="GO:0005506">
    <property type="term" value="F:iron ion binding"/>
    <property type="evidence" value="ECO:0007669"/>
    <property type="project" value="InterPro"/>
</dbReference>
<evidence type="ECO:0000256" key="4">
    <source>
        <dbReference type="ARBA" id="ARBA00022692"/>
    </source>
</evidence>
<evidence type="ECO:0000256" key="9">
    <source>
        <dbReference type="ARBA" id="ARBA00023033"/>
    </source>
</evidence>
<dbReference type="OrthoDB" id="1470350at2759"/>
<keyword evidence="5 10" id="KW-0479">Metal-binding</keyword>
<evidence type="ECO:0000256" key="3">
    <source>
        <dbReference type="ARBA" id="ARBA00022617"/>
    </source>
</evidence>
<evidence type="ECO:0000256" key="7">
    <source>
        <dbReference type="ARBA" id="ARBA00023002"/>
    </source>
</evidence>
<gene>
    <name evidence="13" type="primary">LOC125540559</name>
</gene>
<dbReference type="FunFam" id="1.10.630.10:FF:000064">
    <property type="entry name" value="Cytochrome P450 monooxygenase"/>
    <property type="match status" value="1"/>
</dbReference>
<dbReference type="AlphaFoldDB" id="A0A8R7P8S7"/>
<dbReference type="InterPro" id="IPR036396">
    <property type="entry name" value="Cyt_P450_sf"/>
</dbReference>
<evidence type="ECO:0000256" key="12">
    <source>
        <dbReference type="SAM" id="SignalP"/>
    </source>
</evidence>
<comment type="cofactor">
    <cofactor evidence="1 10">
        <name>heme</name>
        <dbReference type="ChEBI" id="CHEBI:30413"/>
    </cofactor>
</comment>
<dbReference type="EnsemblPlants" id="TuG1812G0200000079.01.T01">
    <property type="protein sequence ID" value="TuG1812G0200000079.01.T01"/>
    <property type="gene ID" value="TuG1812G0200000079.01"/>
</dbReference>
<sequence>MEGWLSLCFIALCTLVALWFRKLSGGKRKPQLPPGPWTLPIIGSLHHVASVLPHRRMMEMSRRHGPLMHLMLGEVPTVIVSSAEAAALVMKTNDLAFAGRPHSATLDIFGCGGRGIVFAPYGDPWRQMRKVCTMELLSSKQVRRMDGIRPEQVGNLLRYVAAAASTGAAVNVSEKVMALSNDVVSRAVFGGKFPQQEEYLRELDEAFVLLGGFCLVDLFPSSWLVRWLSNGERHMRRSYGHIQRINADVIEGRKAARAAAQDGASSTDDDDDLLDVLVRLQEEDTFTFPMTTESIGAVLFDIFAGATQTTGVALEWAMAELIRHPQTMAKAQLEIREVLGQDRAVITNSDLAELHYMRMIIKEVLRLHPPGPLIPRRAREDRKVMGFDMLEGTNVYINAFAVSRDPNCWESPEEFKPERFENNNMDYNGTYFEFTPFGAGRRQCPGILFGTSTMEIALANLLYHFDWVLPGKANPQFLDMTEKYGIIVGRKYDLQLIPISRGGFHAT</sequence>
<dbReference type="InterPro" id="IPR017972">
    <property type="entry name" value="Cyt_P450_CS"/>
</dbReference>
<dbReference type="PANTHER" id="PTHR47955">
    <property type="entry name" value="CYTOCHROME P450 FAMILY 71 PROTEIN"/>
    <property type="match status" value="1"/>
</dbReference>
<dbReference type="Pfam" id="PF00067">
    <property type="entry name" value="p450"/>
    <property type="match status" value="1"/>
</dbReference>
<keyword evidence="14" id="KW-1185">Reference proteome</keyword>
<name>A0A8R7P8S7_TRIUA</name>
<reference evidence="14" key="1">
    <citation type="journal article" date="2013" name="Nature">
        <title>Draft genome of the wheat A-genome progenitor Triticum urartu.</title>
        <authorList>
            <person name="Ling H.Q."/>
            <person name="Zhao S."/>
            <person name="Liu D."/>
            <person name="Wang J."/>
            <person name="Sun H."/>
            <person name="Zhang C."/>
            <person name="Fan H."/>
            <person name="Li D."/>
            <person name="Dong L."/>
            <person name="Tao Y."/>
            <person name="Gao C."/>
            <person name="Wu H."/>
            <person name="Li Y."/>
            <person name="Cui Y."/>
            <person name="Guo X."/>
            <person name="Zheng S."/>
            <person name="Wang B."/>
            <person name="Yu K."/>
            <person name="Liang Q."/>
            <person name="Yang W."/>
            <person name="Lou X."/>
            <person name="Chen J."/>
            <person name="Feng M."/>
            <person name="Jian J."/>
            <person name="Zhang X."/>
            <person name="Luo G."/>
            <person name="Jiang Y."/>
            <person name="Liu J."/>
            <person name="Wang Z."/>
            <person name="Sha Y."/>
            <person name="Zhang B."/>
            <person name="Wu H."/>
            <person name="Tang D."/>
            <person name="Shen Q."/>
            <person name="Xue P."/>
            <person name="Zou S."/>
            <person name="Wang X."/>
            <person name="Liu X."/>
            <person name="Wang F."/>
            <person name="Yang Y."/>
            <person name="An X."/>
            <person name="Dong Z."/>
            <person name="Zhang K."/>
            <person name="Zhang X."/>
            <person name="Luo M.C."/>
            <person name="Dvorak J."/>
            <person name="Tong Y."/>
            <person name="Wang J."/>
            <person name="Yang H."/>
            <person name="Li Z."/>
            <person name="Wang D."/>
            <person name="Zhang A."/>
            <person name="Wang J."/>
        </authorList>
    </citation>
    <scope>NUCLEOTIDE SEQUENCE</scope>
    <source>
        <strain evidence="14">cv. G1812</strain>
    </source>
</reference>
<evidence type="ECO:0000313" key="13">
    <source>
        <dbReference type="EnsemblPlants" id="TuG1812G0200000079.01.T01"/>
    </source>
</evidence>
<evidence type="ECO:0000256" key="5">
    <source>
        <dbReference type="ARBA" id="ARBA00022723"/>
    </source>
</evidence>
<organism evidence="13 14">
    <name type="scientific">Triticum urartu</name>
    <name type="common">Red wild einkorn</name>
    <name type="synonym">Crithodium urartu</name>
    <dbReference type="NCBI Taxonomy" id="4572"/>
    <lineage>
        <taxon>Eukaryota</taxon>
        <taxon>Viridiplantae</taxon>
        <taxon>Streptophyta</taxon>
        <taxon>Embryophyta</taxon>
        <taxon>Tracheophyta</taxon>
        <taxon>Spermatophyta</taxon>
        <taxon>Magnoliopsida</taxon>
        <taxon>Liliopsida</taxon>
        <taxon>Poales</taxon>
        <taxon>Poaceae</taxon>
        <taxon>BOP clade</taxon>
        <taxon>Pooideae</taxon>
        <taxon>Triticodae</taxon>
        <taxon>Triticeae</taxon>
        <taxon>Triticinae</taxon>
        <taxon>Triticum</taxon>
    </lineage>
</organism>
<dbReference type="Gramene" id="TuG1812G0200000079.01.T01">
    <property type="protein sequence ID" value="TuG1812G0200000079.01.T01"/>
    <property type="gene ID" value="TuG1812G0200000079.01"/>
</dbReference>
<comment type="similarity">
    <text evidence="2 11">Belongs to the cytochrome P450 family.</text>
</comment>
<keyword evidence="4" id="KW-0812">Transmembrane</keyword>
<evidence type="ECO:0000256" key="10">
    <source>
        <dbReference type="PIRSR" id="PIRSR602401-1"/>
    </source>
</evidence>